<organism evidence="2 3">
    <name type="scientific">Imshaugia aleurites</name>
    <dbReference type="NCBI Taxonomy" id="172621"/>
    <lineage>
        <taxon>Eukaryota</taxon>
        <taxon>Fungi</taxon>
        <taxon>Dikarya</taxon>
        <taxon>Ascomycota</taxon>
        <taxon>Pezizomycotina</taxon>
        <taxon>Lecanoromycetes</taxon>
        <taxon>OSLEUM clade</taxon>
        <taxon>Lecanoromycetidae</taxon>
        <taxon>Lecanorales</taxon>
        <taxon>Lecanorineae</taxon>
        <taxon>Parmeliaceae</taxon>
        <taxon>Imshaugia</taxon>
    </lineage>
</organism>
<keyword evidence="1" id="KW-0812">Transmembrane</keyword>
<feature type="transmembrane region" description="Helical" evidence="1">
    <location>
        <begin position="104"/>
        <end position="123"/>
    </location>
</feature>
<gene>
    <name evidence="2" type="ORF">IMSHALPRED_001918</name>
</gene>
<keyword evidence="1" id="KW-1133">Transmembrane helix</keyword>
<dbReference type="AlphaFoldDB" id="A0A8H3IDH4"/>
<dbReference type="OrthoDB" id="4868994at2759"/>
<evidence type="ECO:0000256" key="1">
    <source>
        <dbReference type="SAM" id="Phobius"/>
    </source>
</evidence>
<proteinExistence type="predicted"/>
<keyword evidence="3" id="KW-1185">Reference proteome</keyword>
<evidence type="ECO:0000313" key="3">
    <source>
        <dbReference type="Proteomes" id="UP000664534"/>
    </source>
</evidence>
<keyword evidence="1" id="KW-0472">Membrane</keyword>
<evidence type="ECO:0000313" key="2">
    <source>
        <dbReference type="EMBL" id="CAF9914468.1"/>
    </source>
</evidence>
<accession>A0A8H3IDH4</accession>
<protein>
    <submittedName>
        <fullName evidence="2">Uncharacterized protein</fullName>
    </submittedName>
</protein>
<name>A0A8H3IDH4_9LECA</name>
<reference evidence="2" key="1">
    <citation type="submission" date="2021-03" db="EMBL/GenBank/DDBJ databases">
        <authorList>
            <person name="Tagirdzhanova G."/>
        </authorList>
    </citation>
    <scope>NUCLEOTIDE SEQUENCE</scope>
</reference>
<sequence>MANPPPQEAAKTSAIVHAKVWGESPVPPTALAALITAQALRPPKLLPLLFPPVLLFSTYLNLSEYKVDAAGITAAWSGLYMLLARRRRQPLARRFGTRGLIRGATIGLCTVNLVCGGLVYAVGKREGERDDTV</sequence>
<comment type="caution">
    <text evidence="2">The sequence shown here is derived from an EMBL/GenBank/DDBJ whole genome shotgun (WGS) entry which is preliminary data.</text>
</comment>
<dbReference type="Proteomes" id="UP000664534">
    <property type="component" value="Unassembled WGS sequence"/>
</dbReference>
<dbReference type="EMBL" id="CAJPDT010000013">
    <property type="protein sequence ID" value="CAF9914468.1"/>
    <property type="molecule type" value="Genomic_DNA"/>
</dbReference>